<evidence type="ECO:0000313" key="10">
    <source>
        <dbReference type="EMBL" id="SVD05235.1"/>
    </source>
</evidence>
<sequence length="314" mass="36319">SPTGDPHLGNIRTALFNWLFAKNNKGKFILRVEDTDRNRLVEGAMESQLEALKWLGIDWDEGPDIGGAYKPYTQSERLDIYKKISERLIQDGFAYKCYCSQERLTQMREGYKKTQSIVGYDRKCRNINSLELGGINNEKSYVVRFKTPLEGKIIFNDLIRGQVEFENIRLDDFVILKSDGFPTYHLANVIDDYYMKITHVMRAEEWLSSTPKHIHIYNSMNWEMPKFAHLPIILAPDKSKLSKRHGATSILEYRRLGYLPNAMVNFLAKLGWSLDGETEKIETSKLINNFSLKKVSKSGAIFDIDKLNWLNGVY</sequence>
<dbReference type="NCBIfam" id="TIGR00464">
    <property type="entry name" value="gltX_bact"/>
    <property type="match status" value="1"/>
</dbReference>
<protein>
    <recommendedName>
        <fullName evidence="2">glutamate--tRNA ligase</fullName>
        <ecNumber evidence="2">6.1.1.17</ecNumber>
    </recommendedName>
    <alternativeName>
        <fullName evidence="8">Glutamyl-tRNA synthetase</fullName>
    </alternativeName>
</protein>
<dbReference type="AlphaFoldDB" id="A0A382S715"/>
<keyword evidence="3" id="KW-0436">Ligase</keyword>
<dbReference type="CDD" id="cd00808">
    <property type="entry name" value="GluRS_core"/>
    <property type="match status" value="1"/>
</dbReference>
<gene>
    <name evidence="10" type="ORF">METZ01_LOCUS358089</name>
</gene>
<dbReference type="InterPro" id="IPR004527">
    <property type="entry name" value="Glu-tRNA-ligase_bac/mito"/>
</dbReference>
<evidence type="ECO:0000256" key="1">
    <source>
        <dbReference type="ARBA" id="ARBA00004173"/>
    </source>
</evidence>
<evidence type="ECO:0000256" key="2">
    <source>
        <dbReference type="ARBA" id="ARBA00012835"/>
    </source>
</evidence>
<accession>A0A382S715</accession>
<evidence type="ECO:0000256" key="3">
    <source>
        <dbReference type="ARBA" id="ARBA00022598"/>
    </source>
</evidence>
<proteinExistence type="predicted"/>
<dbReference type="GO" id="GO:0008270">
    <property type="term" value="F:zinc ion binding"/>
    <property type="evidence" value="ECO:0007669"/>
    <property type="project" value="InterPro"/>
</dbReference>
<feature type="domain" description="Glutamyl/glutaminyl-tRNA synthetase class Ib catalytic" evidence="9">
    <location>
        <begin position="1"/>
        <end position="309"/>
    </location>
</feature>
<dbReference type="EMBL" id="UINC01126634">
    <property type="protein sequence ID" value="SVD05235.1"/>
    <property type="molecule type" value="Genomic_DNA"/>
</dbReference>
<evidence type="ECO:0000259" key="9">
    <source>
        <dbReference type="Pfam" id="PF00749"/>
    </source>
</evidence>
<dbReference type="GO" id="GO:0005739">
    <property type="term" value="C:mitochondrion"/>
    <property type="evidence" value="ECO:0007669"/>
    <property type="project" value="UniProtKB-SubCell"/>
</dbReference>
<dbReference type="InterPro" id="IPR033910">
    <property type="entry name" value="GluRS_core"/>
</dbReference>
<reference evidence="10" key="1">
    <citation type="submission" date="2018-05" db="EMBL/GenBank/DDBJ databases">
        <authorList>
            <person name="Lanie J.A."/>
            <person name="Ng W.-L."/>
            <person name="Kazmierczak K.M."/>
            <person name="Andrzejewski T.M."/>
            <person name="Davidsen T.M."/>
            <person name="Wayne K.J."/>
            <person name="Tettelin H."/>
            <person name="Glass J.I."/>
            <person name="Rusch D."/>
            <person name="Podicherti R."/>
            <person name="Tsui H.-C.T."/>
            <person name="Winkler M.E."/>
        </authorList>
    </citation>
    <scope>NUCLEOTIDE SEQUENCE</scope>
</reference>
<evidence type="ECO:0000256" key="7">
    <source>
        <dbReference type="ARBA" id="ARBA00023146"/>
    </source>
</evidence>
<dbReference type="InterPro" id="IPR014729">
    <property type="entry name" value="Rossmann-like_a/b/a_fold"/>
</dbReference>
<dbReference type="Gene3D" id="3.40.50.620">
    <property type="entry name" value="HUPs"/>
    <property type="match status" value="1"/>
</dbReference>
<feature type="non-terminal residue" evidence="10">
    <location>
        <position position="314"/>
    </location>
</feature>
<dbReference type="SUPFAM" id="SSF52374">
    <property type="entry name" value="Nucleotidylyl transferase"/>
    <property type="match status" value="1"/>
</dbReference>
<organism evidence="10">
    <name type="scientific">marine metagenome</name>
    <dbReference type="NCBI Taxonomy" id="408172"/>
    <lineage>
        <taxon>unclassified sequences</taxon>
        <taxon>metagenomes</taxon>
        <taxon>ecological metagenomes</taxon>
    </lineage>
</organism>
<evidence type="ECO:0000256" key="4">
    <source>
        <dbReference type="ARBA" id="ARBA00022741"/>
    </source>
</evidence>
<keyword evidence="4" id="KW-0547">Nucleotide-binding</keyword>
<dbReference type="Pfam" id="PF00749">
    <property type="entry name" value="tRNA-synt_1c"/>
    <property type="match status" value="1"/>
</dbReference>
<name>A0A382S715_9ZZZZ</name>
<keyword evidence="5" id="KW-0067">ATP-binding</keyword>
<dbReference type="InterPro" id="IPR020058">
    <property type="entry name" value="Glu/Gln-tRNA-synth_Ib_cat-dom"/>
</dbReference>
<dbReference type="GO" id="GO:0006424">
    <property type="term" value="P:glutamyl-tRNA aminoacylation"/>
    <property type="evidence" value="ECO:0007669"/>
    <property type="project" value="InterPro"/>
</dbReference>
<dbReference type="EC" id="6.1.1.17" evidence="2"/>
<comment type="subcellular location">
    <subcellularLocation>
        <location evidence="1">Mitochondrion</location>
    </subcellularLocation>
</comment>
<evidence type="ECO:0000256" key="6">
    <source>
        <dbReference type="ARBA" id="ARBA00022917"/>
    </source>
</evidence>
<dbReference type="PROSITE" id="PS00178">
    <property type="entry name" value="AA_TRNA_LIGASE_I"/>
    <property type="match status" value="1"/>
</dbReference>
<keyword evidence="6" id="KW-0648">Protein biosynthesis</keyword>
<dbReference type="InterPro" id="IPR049940">
    <property type="entry name" value="GluQ/Sye"/>
</dbReference>
<dbReference type="InterPro" id="IPR001412">
    <property type="entry name" value="aa-tRNA-synth_I_CS"/>
</dbReference>
<feature type="non-terminal residue" evidence="10">
    <location>
        <position position="1"/>
    </location>
</feature>
<dbReference type="PANTHER" id="PTHR43311">
    <property type="entry name" value="GLUTAMATE--TRNA LIGASE"/>
    <property type="match status" value="1"/>
</dbReference>
<dbReference type="PANTHER" id="PTHR43311:SF2">
    <property type="entry name" value="GLUTAMATE--TRNA LIGASE, MITOCHONDRIAL-RELATED"/>
    <property type="match status" value="1"/>
</dbReference>
<dbReference type="PRINTS" id="PR00987">
    <property type="entry name" value="TRNASYNTHGLU"/>
</dbReference>
<evidence type="ECO:0000256" key="8">
    <source>
        <dbReference type="ARBA" id="ARBA00030865"/>
    </source>
</evidence>
<keyword evidence="7" id="KW-0030">Aminoacyl-tRNA synthetase</keyword>
<dbReference type="GO" id="GO:0005524">
    <property type="term" value="F:ATP binding"/>
    <property type="evidence" value="ECO:0007669"/>
    <property type="project" value="UniProtKB-KW"/>
</dbReference>
<dbReference type="GO" id="GO:0004818">
    <property type="term" value="F:glutamate-tRNA ligase activity"/>
    <property type="evidence" value="ECO:0007669"/>
    <property type="project" value="UniProtKB-EC"/>
</dbReference>
<dbReference type="FunFam" id="3.40.50.620:FF:000045">
    <property type="entry name" value="Glutamate--tRNA ligase, mitochondrial"/>
    <property type="match status" value="1"/>
</dbReference>
<evidence type="ECO:0000256" key="5">
    <source>
        <dbReference type="ARBA" id="ARBA00022840"/>
    </source>
</evidence>
<dbReference type="InterPro" id="IPR000924">
    <property type="entry name" value="Glu/Gln-tRNA-synth"/>
</dbReference>